<dbReference type="InterPro" id="IPR013324">
    <property type="entry name" value="RNA_pol_sigma_r3/r4-like"/>
</dbReference>
<dbReference type="Pfam" id="PF04539">
    <property type="entry name" value="Sigma70_r3"/>
    <property type="match status" value="1"/>
</dbReference>
<dbReference type="Pfam" id="PF04545">
    <property type="entry name" value="Sigma70_r4"/>
    <property type="match status" value="1"/>
</dbReference>
<keyword evidence="3" id="KW-0731">Sigma factor</keyword>
<dbReference type="CDD" id="cd06171">
    <property type="entry name" value="Sigma70_r4"/>
    <property type="match status" value="1"/>
</dbReference>
<dbReference type="GO" id="GO:0016987">
    <property type="term" value="F:sigma factor activity"/>
    <property type="evidence" value="ECO:0007669"/>
    <property type="project" value="UniProtKB-KW"/>
</dbReference>
<comment type="caution">
    <text evidence="9">The sequence shown here is derived from an EMBL/GenBank/DDBJ whole genome shotgun (WGS) entry which is preliminary data.</text>
</comment>
<dbReference type="GO" id="GO:0003677">
    <property type="term" value="F:DNA binding"/>
    <property type="evidence" value="ECO:0007669"/>
    <property type="project" value="UniProtKB-KW"/>
</dbReference>
<accession>A0A836CM85</accession>
<dbReference type="Pfam" id="PF04542">
    <property type="entry name" value="Sigma70_r2"/>
    <property type="match status" value="1"/>
</dbReference>
<feature type="compositionally biased region" description="Polar residues" evidence="6">
    <location>
        <begin position="312"/>
        <end position="328"/>
    </location>
</feature>
<comment type="similarity">
    <text evidence="1">Belongs to the sigma-70 factor family.</text>
</comment>
<dbReference type="Proteomes" id="UP000664859">
    <property type="component" value="Unassembled WGS sequence"/>
</dbReference>
<evidence type="ECO:0000313" key="9">
    <source>
        <dbReference type="EMBL" id="KAG5190524.1"/>
    </source>
</evidence>
<dbReference type="InterPro" id="IPR000943">
    <property type="entry name" value="RNA_pol_sigma70"/>
</dbReference>
<organism evidence="9 10">
    <name type="scientific">Tribonema minus</name>
    <dbReference type="NCBI Taxonomy" id="303371"/>
    <lineage>
        <taxon>Eukaryota</taxon>
        <taxon>Sar</taxon>
        <taxon>Stramenopiles</taxon>
        <taxon>Ochrophyta</taxon>
        <taxon>PX clade</taxon>
        <taxon>Xanthophyceae</taxon>
        <taxon>Tribonematales</taxon>
        <taxon>Tribonemataceae</taxon>
        <taxon>Tribonema</taxon>
    </lineage>
</organism>
<evidence type="ECO:0000313" key="10">
    <source>
        <dbReference type="Proteomes" id="UP000664859"/>
    </source>
</evidence>
<dbReference type="PROSITE" id="PS00715">
    <property type="entry name" value="SIGMA70_1"/>
    <property type="match status" value="1"/>
</dbReference>
<keyword evidence="10" id="KW-1185">Reference proteome</keyword>
<dbReference type="PRINTS" id="PR00046">
    <property type="entry name" value="SIGMA70FCT"/>
</dbReference>
<dbReference type="EMBL" id="JAFCMP010000033">
    <property type="protein sequence ID" value="KAG5190524.1"/>
    <property type="molecule type" value="Genomic_DNA"/>
</dbReference>
<dbReference type="Gene3D" id="1.10.10.10">
    <property type="entry name" value="Winged helix-like DNA-binding domain superfamily/Winged helix DNA-binding domain"/>
    <property type="match status" value="2"/>
</dbReference>
<gene>
    <name evidence="9" type="ORF">JKP88DRAFT_205423</name>
</gene>
<sequence length="416" mass="46089">MRATGAAVVLAVLASTSDGFVVPAVGRAHRFRPLVRPLPAWGPTEQRQKPVLKFTASRSATRQRRGSDSPPTLDLTVVDPYTGASYVHFRQAPELLTKEEEVSLARLVQRRIQWEAVRNRLASEFGKEPTLSEWAVAVGFRGGYPLDEEFSQQVAEGDSAKAAMISANLRLVLSLARKHKASQGSRCLPLSDLVQEGILGLVKAVEKYDPERGFRFSTYATWWIRQTIARAVCDIGRTIRLPAHIHDSLRSVQRVGRSLSEELGRTASEEELAQRLGLTVEKLRWLHSCKYSEPISLSLQPGNGSGLRPDKQSLTSTVGDSVHDTNPTPEEYHNTMAIREDVDNLLSILTPREQTVLRMRYGLDSGGISETLEAIGVSIGVTRERVRQIERRALDRLRMLGACGDATAEAAREHVK</sequence>
<dbReference type="InterPro" id="IPR013325">
    <property type="entry name" value="RNA_pol_sigma_r2"/>
</dbReference>
<feature type="region of interest" description="Disordered" evidence="6">
    <location>
        <begin position="49"/>
        <end position="72"/>
    </location>
</feature>
<name>A0A836CM85_9STRA</name>
<feature type="region of interest" description="Disordered" evidence="6">
    <location>
        <begin position="300"/>
        <end position="329"/>
    </location>
</feature>
<evidence type="ECO:0000256" key="1">
    <source>
        <dbReference type="ARBA" id="ARBA00007788"/>
    </source>
</evidence>
<keyword evidence="7" id="KW-0732">Signal</keyword>
<evidence type="ECO:0000256" key="6">
    <source>
        <dbReference type="SAM" id="MobiDB-lite"/>
    </source>
</evidence>
<evidence type="ECO:0000259" key="8">
    <source>
        <dbReference type="PROSITE" id="PS00715"/>
    </source>
</evidence>
<dbReference type="SUPFAM" id="SSF88659">
    <property type="entry name" value="Sigma3 and sigma4 domains of RNA polymerase sigma factors"/>
    <property type="match status" value="2"/>
</dbReference>
<dbReference type="OrthoDB" id="206108at2759"/>
<evidence type="ECO:0000256" key="5">
    <source>
        <dbReference type="ARBA" id="ARBA00023163"/>
    </source>
</evidence>
<keyword evidence="5" id="KW-0804">Transcription</keyword>
<dbReference type="NCBIfam" id="TIGR02937">
    <property type="entry name" value="sigma70-ECF"/>
    <property type="match status" value="1"/>
</dbReference>
<feature type="chain" id="PRO_5032908037" evidence="7">
    <location>
        <begin position="20"/>
        <end position="416"/>
    </location>
</feature>
<dbReference type="InterPro" id="IPR007627">
    <property type="entry name" value="RNA_pol_sigma70_r2"/>
</dbReference>
<dbReference type="Gene3D" id="1.10.601.10">
    <property type="entry name" value="RNA Polymerase Primary Sigma Factor"/>
    <property type="match status" value="1"/>
</dbReference>
<dbReference type="InterPro" id="IPR036388">
    <property type="entry name" value="WH-like_DNA-bd_sf"/>
</dbReference>
<keyword evidence="2" id="KW-0805">Transcription regulation</keyword>
<evidence type="ECO:0000256" key="4">
    <source>
        <dbReference type="ARBA" id="ARBA00023125"/>
    </source>
</evidence>
<keyword evidence="4" id="KW-0238">DNA-binding</keyword>
<feature type="domain" description="RNA polymerase sigma-70" evidence="8">
    <location>
        <begin position="192"/>
        <end position="205"/>
    </location>
</feature>
<dbReference type="PANTHER" id="PTHR30603:SF47">
    <property type="entry name" value="RNA POLYMERASE SIGMA FACTOR SIGD, CHLOROPLASTIC"/>
    <property type="match status" value="1"/>
</dbReference>
<dbReference type="InterPro" id="IPR014284">
    <property type="entry name" value="RNA_pol_sigma-70_dom"/>
</dbReference>
<dbReference type="InterPro" id="IPR050239">
    <property type="entry name" value="Sigma-70_RNA_pol_init_factors"/>
</dbReference>
<dbReference type="PANTHER" id="PTHR30603">
    <property type="entry name" value="RNA POLYMERASE SIGMA FACTOR RPO"/>
    <property type="match status" value="1"/>
</dbReference>
<protein>
    <submittedName>
        <fullName evidence="9">RNA polymerase sigma-70 factor</fullName>
    </submittedName>
</protein>
<evidence type="ECO:0000256" key="3">
    <source>
        <dbReference type="ARBA" id="ARBA00023082"/>
    </source>
</evidence>
<dbReference type="InterPro" id="IPR007624">
    <property type="entry name" value="RNA_pol_sigma70_r3"/>
</dbReference>
<evidence type="ECO:0000256" key="2">
    <source>
        <dbReference type="ARBA" id="ARBA00023015"/>
    </source>
</evidence>
<dbReference type="GO" id="GO:0006352">
    <property type="term" value="P:DNA-templated transcription initiation"/>
    <property type="evidence" value="ECO:0007669"/>
    <property type="project" value="InterPro"/>
</dbReference>
<reference evidence="9" key="1">
    <citation type="submission" date="2021-02" db="EMBL/GenBank/DDBJ databases">
        <title>First Annotated Genome of the Yellow-green Alga Tribonema minus.</title>
        <authorList>
            <person name="Mahan K.M."/>
        </authorList>
    </citation>
    <scope>NUCLEOTIDE SEQUENCE</scope>
    <source>
        <strain evidence="9">UTEX B ZZ1240</strain>
    </source>
</reference>
<dbReference type="InterPro" id="IPR007630">
    <property type="entry name" value="RNA_pol_sigma70_r4"/>
</dbReference>
<evidence type="ECO:0000256" key="7">
    <source>
        <dbReference type="SAM" id="SignalP"/>
    </source>
</evidence>
<dbReference type="AlphaFoldDB" id="A0A836CM85"/>
<feature type="signal peptide" evidence="7">
    <location>
        <begin position="1"/>
        <end position="19"/>
    </location>
</feature>
<proteinExistence type="inferred from homology"/>
<dbReference type="SUPFAM" id="SSF88946">
    <property type="entry name" value="Sigma2 domain of RNA polymerase sigma factors"/>
    <property type="match status" value="1"/>
</dbReference>